<dbReference type="AlphaFoldDB" id="A0A1W0E6B5"/>
<reference evidence="1 2" key="1">
    <citation type="journal article" date="2017" name="Environ. Microbiol.">
        <title>Decay of the glycolytic pathway and adaptation to intranuclear parasitism within Enterocytozoonidae microsporidia.</title>
        <authorList>
            <person name="Wiredu Boakye D."/>
            <person name="Jaroenlak P."/>
            <person name="Prachumwat A."/>
            <person name="Williams T.A."/>
            <person name="Bateman K.S."/>
            <person name="Itsathitphaisarn O."/>
            <person name="Sritunyalucksana K."/>
            <person name="Paszkiewicz K.H."/>
            <person name="Moore K.A."/>
            <person name="Stentiford G.D."/>
            <person name="Williams B.A."/>
        </authorList>
    </citation>
    <scope>NUCLEOTIDE SEQUENCE [LARGE SCALE GENOMIC DNA]</scope>
    <source>
        <strain evidence="1 2">TH1</strain>
    </source>
</reference>
<comment type="caution">
    <text evidence="1">The sequence shown here is derived from an EMBL/GenBank/DDBJ whole genome shotgun (WGS) entry which is preliminary data.</text>
</comment>
<sequence>MKCVDDIQEHIIHKKFPLVVTGHAGLNKLQTVLNILDRLGLKCKRIYSEEGKHIYKPLVKCISVLHNHFDKEILNKLTYFTNIIIVTDVFIKTKKHQVYQVFVNSALHSKKHKFFKTTTKLMNDYSEVTIKRAAGRIFNKKISGKQLSVEYDQLTKQGTFTFALPSNFKPKKITEKDNYFHNTRRFLSEDSNTESETENNSEINFCQTFNLQYFIDILHHNFLPFTSLETMHEFYDILSLTDIEKNNLITFCCYSSQKSTKPVKFQYFSNPYKQDTSNT</sequence>
<dbReference type="VEuPathDB" id="MicrosporidiaDB:EHP00_1262"/>
<accession>A0A1W0E6B5</accession>
<evidence type="ECO:0000313" key="1">
    <source>
        <dbReference type="EMBL" id="OQS54794.1"/>
    </source>
</evidence>
<dbReference type="Proteomes" id="UP000192758">
    <property type="component" value="Unassembled WGS sequence"/>
</dbReference>
<dbReference type="OrthoDB" id="2196041at2759"/>
<organism evidence="1 2">
    <name type="scientific">Ecytonucleospora hepatopenaei</name>
    <dbReference type="NCBI Taxonomy" id="646526"/>
    <lineage>
        <taxon>Eukaryota</taxon>
        <taxon>Fungi</taxon>
        <taxon>Fungi incertae sedis</taxon>
        <taxon>Microsporidia</taxon>
        <taxon>Enterocytozoonidae</taxon>
        <taxon>Ecytonucleospora</taxon>
    </lineage>
</organism>
<keyword evidence="2" id="KW-1185">Reference proteome</keyword>
<gene>
    <name evidence="1" type="ORF">EHP00_1262</name>
</gene>
<proteinExistence type="predicted"/>
<protein>
    <submittedName>
        <fullName evidence="1">Uncharacterized protein</fullName>
    </submittedName>
</protein>
<name>A0A1W0E6B5_9MICR</name>
<dbReference type="EMBL" id="MNPJ01000017">
    <property type="protein sequence ID" value="OQS54794.1"/>
    <property type="molecule type" value="Genomic_DNA"/>
</dbReference>
<evidence type="ECO:0000313" key="2">
    <source>
        <dbReference type="Proteomes" id="UP000192758"/>
    </source>
</evidence>